<name>A0A1T4JT10_9FIRM</name>
<dbReference type="EMBL" id="FUWW01000001">
    <property type="protein sequence ID" value="SJZ33340.1"/>
    <property type="molecule type" value="Genomic_DNA"/>
</dbReference>
<evidence type="ECO:0000313" key="1">
    <source>
        <dbReference type="EMBL" id="SJZ33340.1"/>
    </source>
</evidence>
<dbReference type="RefSeq" id="WP_078767580.1">
    <property type="nucleotide sequence ID" value="NZ_FUWW01000001.1"/>
</dbReference>
<accession>A0A1T4JT10</accession>
<proteinExistence type="predicted"/>
<sequence length="272" mass="31627">MINTINLNGYDLIDTKVTSSKGNQQKWSVDDLWYKADHMGYEALCEVVISKLLTKSNVNNFVAYHPTKIEFDNKTLNGCYSKNFKGKNESIVTLEHLAKSWLANSMAKELLNYQTPEDKIKHTVNFIEKVTHLENVGAYITMMLELDAFFLNEDRHTNNIAFILNDETGEFRFCPYFDFGLSLLADTTEDYPIGLDIYKGIEKIKAKPFNDDFDIQLEAATKLFGDQLKLSFTNYDIEKTIETVNDYYPIEIITRVKSLLYNQRHKYIYMFD</sequence>
<protein>
    <recommendedName>
        <fullName evidence="3">HipA-like C-terminal domain-containing protein</fullName>
    </recommendedName>
</protein>
<evidence type="ECO:0000313" key="2">
    <source>
        <dbReference type="Proteomes" id="UP000190657"/>
    </source>
</evidence>
<organism evidence="1 2">
    <name type="scientific">Eubacterium coprostanoligenes</name>
    <dbReference type="NCBI Taxonomy" id="290054"/>
    <lineage>
        <taxon>Bacteria</taxon>
        <taxon>Bacillati</taxon>
        <taxon>Bacillota</taxon>
        <taxon>Clostridia</taxon>
        <taxon>Eubacteriales</taxon>
        <taxon>Eubacteriaceae</taxon>
        <taxon>Eubacterium</taxon>
    </lineage>
</organism>
<dbReference type="Proteomes" id="UP000190657">
    <property type="component" value="Unassembled WGS sequence"/>
</dbReference>
<dbReference type="Gene3D" id="1.10.1070.20">
    <property type="match status" value="1"/>
</dbReference>
<reference evidence="1 2" key="1">
    <citation type="submission" date="2017-02" db="EMBL/GenBank/DDBJ databases">
        <authorList>
            <person name="Peterson S.W."/>
        </authorList>
    </citation>
    <scope>NUCLEOTIDE SEQUENCE [LARGE SCALE GENOMIC DNA]</scope>
    <source>
        <strain evidence="1 2">ATCC 51222</strain>
    </source>
</reference>
<gene>
    <name evidence="1" type="ORF">SAMN02745114_00061</name>
</gene>
<evidence type="ECO:0008006" key="3">
    <source>
        <dbReference type="Google" id="ProtNLM"/>
    </source>
</evidence>
<keyword evidence="2" id="KW-1185">Reference proteome</keyword>
<dbReference type="AlphaFoldDB" id="A0A1T4JT10"/>
<dbReference type="STRING" id="290054.SAMN02745114_00061"/>